<evidence type="ECO:0000256" key="1">
    <source>
        <dbReference type="ARBA" id="ARBA00023015"/>
    </source>
</evidence>
<gene>
    <name evidence="6" type="ORF">L0U89_12290</name>
</gene>
<feature type="transmembrane region" description="Helical" evidence="4">
    <location>
        <begin position="70"/>
        <end position="95"/>
    </location>
</feature>
<protein>
    <submittedName>
        <fullName evidence="6">Helix-turn-helix domain-containing protein</fullName>
    </submittedName>
</protein>
<dbReference type="Gene3D" id="1.10.10.60">
    <property type="entry name" value="Homeodomain-like"/>
    <property type="match status" value="1"/>
</dbReference>
<feature type="domain" description="HTH araC/xylS-type" evidence="5">
    <location>
        <begin position="159"/>
        <end position="267"/>
    </location>
</feature>
<keyword evidence="4" id="KW-1133">Transmembrane helix</keyword>
<dbReference type="SMART" id="SM00342">
    <property type="entry name" value="HTH_ARAC"/>
    <property type="match status" value="1"/>
</dbReference>
<dbReference type="SUPFAM" id="SSF46689">
    <property type="entry name" value="Homeodomain-like"/>
    <property type="match status" value="1"/>
</dbReference>
<dbReference type="EMBL" id="JAKEVZ010000008">
    <property type="protein sequence ID" value="MCF1751851.1"/>
    <property type="molecule type" value="Genomic_DNA"/>
</dbReference>
<keyword evidence="4" id="KW-0472">Membrane</keyword>
<reference evidence="6 7" key="1">
    <citation type="submission" date="2022-01" db="EMBL/GenBank/DDBJ databases">
        <title>Mariniradius saccharolyticus sp. nov., isolated from sediment of a river.</title>
        <authorList>
            <person name="Liu H."/>
        </authorList>
    </citation>
    <scope>NUCLEOTIDE SEQUENCE [LARGE SCALE GENOMIC DNA]</scope>
    <source>
        <strain evidence="6 7">RY-2</strain>
    </source>
</reference>
<dbReference type="PANTHER" id="PTHR43280:SF2">
    <property type="entry name" value="HTH-TYPE TRANSCRIPTIONAL REGULATOR EXSA"/>
    <property type="match status" value="1"/>
</dbReference>
<proteinExistence type="predicted"/>
<dbReference type="PANTHER" id="PTHR43280">
    <property type="entry name" value="ARAC-FAMILY TRANSCRIPTIONAL REGULATOR"/>
    <property type="match status" value="1"/>
</dbReference>
<keyword evidence="2" id="KW-0238">DNA-binding</keyword>
<evidence type="ECO:0000256" key="2">
    <source>
        <dbReference type="ARBA" id="ARBA00023125"/>
    </source>
</evidence>
<keyword evidence="4" id="KW-0812">Transmembrane</keyword>
<evidence type="ECO:0000313" key="6">
    <source>
        <dbReference type="EMBL" id="MCF1751851.1"/>
    </source>
</evidence>
<name>A0ABS9BXE4_9BACT</name>
<feature type="transmembrane region" description="Helical" evidence="4">
    <location>
        <begin position="37"/>
        <end position="58"/>
    </location>
</feature>
<keyword evidence="7" id="KW-1185">Reference proteome</keyword>
<dbReference type="RefSeq" id="WP_234861792.1">
    <property type="nucleotide sequence ID" value="NZ_JAKEVZ010000008.1"/>
</dbReference>
<sequence>MLETSEKLELIRSEIVDPVLFTSYTQSRFFPDNFYNFARSSLLTAYWIASTVLVIRSFRRNAAPSLNKEWFFWIGFFLFFESMGFLPFLLLFGIVDPRMSFQLLHFSIVVLNVGTAFTLLFFPKILYGLDKESQMPEFKNPLEYRKRTKEFNLSGDKINEIAEKIREALDDKEGFLKHGYAIHHLAEDTGVPIYLITQYINNVVNTTFPELINQKRIEACCRMIESGRYDHYTVEGLADLCGFSNRNSFSVAFKKFKGIAPSDFIRSQKKDR</sequence>
<accession>A0ABS9BXE4</accession>
<evidence type="ECO:0000313" key="7">
    <source>
        <dbReference type="Proteomes" id="UP001201449"/>
    </source>
</evidence>
<keyword evidence="3" id="KW-0804">Transcription</keyword>
<evidence type="ECO:0000259" key="5">
    <source>
        <dbReference type="PROSITE" id="PS01124"/>
    </source>
</evidence>
<dbReference type="InterPro" id="IPR018060">
    <property type="entry name" value="HTH_AraC"/>
</dbReference>
<dbReference type="InterPro" id="IPR009057">
    <property type="entry name" value="Homeodomain-like_sf"/>
</dbReference>
<comment type="caution">
    <text evidence="6">The sequence shown here is derived from an EMBL/GenBank/DDBJ whole genome shotgun (WGS) entry which is preliminary data.</text>
</comment>
<evidence type="ECO:0000256" key="4">
    <source>
        <dbReference type="SAM" id="Phobius"/>
    </source>
</evidence>
<dbReference type="Pfam" id="PF12833">
    <property type="entry name" value="HTH_18"/>
    <property type="match status" value="1"/>
</dbReference>
<evidence type="ECO:0000256" key="3">
    <source>
        <dbReference type="ARBA" id="ARBA00023163"/>
    </source>
</evidence>
<dbReference type="Proteomes" id="UP001201449">
    <property type="component" value="Unassembled WGS sequence"/>
</dbReference>
<feature type="transmembrane region" description="Helical" evidence="4">
    <location>
        <begin position="101"/>
        <end position="122"/>
    </location>
</feature>
<organism evidence="6 7">
    <name type="scientific">Mariniradius sediminis</name>
    <dbReference type="NCBI Taxonomy" id="2909237"/>
    <lineage>
        <taxon>Bacteria</taxon>
        <taxon>Pseudomonadati</taxon>
        <taxon>Bacteroidota</taxon>
        <taxon>Cytophagia</taxon>
        <taxon>Cytophagales</taxon>
        <taxon>Cyclobacteriaceae</taxon>
        <taxon>Mariniradius</taxon>
    </lineage>
</organism>
<keyword evidence="1" id="KW-0805">Transcription regulation</keyword>
<dbReference type="PROSITE" id="PS01124">
    <property type="entry name" value="HTH_ARAC_FAMILY_2"/>
    <property type="match status" value="1"/>
</dbReference>